<organism evidence="1 2">
    <name type="scientific">Galerina marginata (strain CBS 339.88)</name>
    <dbReference type="NCBI Taxonomy" id="685588"/>
    <lineage>
        <taxon>Eukaryota</taxon>
        <taxon>Fungi</taxon>
        <taxon>Dikarya</taxon>
        <taxon>Basidiomycota</taxon>
        <taxon>Agaricomycotina</taxon>
        <taxon>Agaricomycetes</taxon>
        <taxon>Agaricomycetidae</taxon>
        <taxon>Agaricales</taxon>
        <taxon>Agaricineae</taxon>
        <taxon>Strophariaceae</taxon>
        <taxon>Galerina</taxon>
    </lineage>
</organism>
<dbReference type="AlphaFoldDB" id="A0A067SIG0"/>
<evidence type="ECO:0000313" key="1">
    <source>
        <dbReference type="EMBL" id="KDR66543.1"/>
    </source>
</evidence>
<dbReference type="Proteomes" id="UP000027222">
    <property type="component" value="Unassembled WGS sequence"/>
</dbReference>
<name>A0A067SIG0_GALM3</name>
<dbReference type="HOGENOM" id="CLU_180933_0_0_1"/>
<reference evidence="2" key="1">
    <citation type="journal article" date="2014" name="Proc. Natl. Acad. Sci. U.S.A.">
        <title>Extensive sampling of basidiomycete genomes demonstrates inadequacy of the white-rot/brown-rot paradigm for wood decay fungi.</title>
        <authorList>
            <person name="Riley R."/>
            <person name="Salamov A.A."/>
            <person name="Brown D.W."/>
            <person name="Nagy L.G."/>
            <person name="Floudas D."/>
            <person name="Held B.W."/>
            <person name="Levasseur A."/>
            <person name="Lombard V."/>
            <person name="Morin E."/>
            <person name="Otillar R."/>
            <person name="Lindquist E.A."/>
            <person name="Sun H."/>
            <person name="LaButti K.M."/>
            <person name="Schmutz J."/>
            <person name="Jabbour D."/>
            <person name="Luo H."/>
            <person name="Baker S.E."/>
            <person name="Pisabarro A.G."/>
            <person name="Walton J.D."/>
            <person name="Blanchette R.A."/>
            <person name="Henrissat B."/>
            <person name="Martin F."/>
            <person name="Cullen D."/>
            <person name="Hibbett D.S."/>
            <person name="Grigoriev I.V."/>
        </authorList>
    </citation>
    <scope>NUCLEOTIDE SEQUENCE [LARGE SCALE GENOMIC DNA]</scope>
    <source>
        <strain evidence="2">CBS 339.88</strain>
    </source>
</reference>
<protein>
    <submittedName>
        <fullName evidence="1">Uncharacterized protein</fullName>
    </submittedName>
</protein>
<sequence>MTLSYGLPIEDSNDPYLKIAEQALASLGEAALPGAFLVNVIPILKYVPEFFPGAGFKTKARMWRKLQEDFLTIPYEEIVKRCWRSQTVFHIDILTVSGGG</sequence>
<evidence type="ECO:0000313" key="2">
    <source>
        <dbReference type="Proteomes" id="UP000027222"/>
    </source>
</evidence>
<dbReference type="OrthoDB" id="1055148at2759"/>
<proteinExistence type="predicted"/>
<keyword evidence="2" id="KW-1185">Reference proteome</keyword>
<dbReference type="STRING" id="685588.A0A067SIG0"/>
<accession>A0A067SIG0</accession>
<dbReference type="EMBL" id="KL142422">
    <property type="protein sequence ID" value="KDR66543.1"/>
    <property type="molecule type" value="Genomic_DNA"/>
</dbReference>
<gene>
    <name evidence="1" type="ORF">GALMADRAFT_259053</name>
</gene>